<keyword evidence="2" id="KW-0479">Metal-binding</keyword>
<comment type="cofactor">
    <cofactor evidence="1">
        <name>a divalent metal cation</name>
        <dbReference type="ChEBI" id="CHEBI:60240"/>
    </cofactor>
</comment>
<gene>
    <name evidence="5" type="primary">LOC105422236</name>
</gene>
<dbReference type="OrthoDB" id="7551940at2759"/>
<sequence>MATCDANYCFTSIHIGDYDELIWDEIFPLRHNLMRPYSKRNPLTETQRIFNYRHSRARRVIENAFGILSTRRMEERCCST</sequence>
<evidence type="ECO:0000256" key="1">
    <source>
        <dbReference type="ARBA" id="ARBA00001968"/>
    </source>
</evidence>
<reference evidence="5" key="1">
    <citation type="submission" date="2025-08" db="UniProtKB">
        <authorList>
            <consortium name="RefSeq"/>
        </authorList>
    </citation>
    <scope>IDENTIFICATION</scope>
</reference>
<proteinExistence type="predicted"/>
<evidence type="ECO:0000313" key="5">
    <source>
        <dbReference type="RefSeq" id="XP_025072912.1"/>
    </source>
</evidence>
<dbReference type="Pfam" id="PF13359">
    <property type="entry name" value="DDE_Tnp_4"/>
    <property type="match status" value="1"/>
</dbReference>
<dbReference type="GeneID" id="105422236"/>
<feature type="domain" description="DDE Tnp4" evidence="3">
    <location>
        <begin position="18"/>
        <end position="69"/>
    </location>
</feature>
<keyword evidence="4" id="KW-1185">Reference proteome</keyword>
<organism evidence="4 5">
    <name type="scientific">Pogonomyrmex barbatus</name>
    <name type="common">red harvester ant</name>
    <dbReference type="NCBI Taxonomy" id="144034"/>
    <lineage>
        <taxon>Eukaryota</taxon>
        <taxon>Metazoa</taxon>
        <taxon>Ecdysozoa</taxon>
        <taxon>Arthropoda</taxon>
        <taxon>Hexapoda</taxon>
        <taxon>Insecta</taxon>
        <taxon>Pterygota</taxon>
        <taxon>Neoptera</taxon>
        <taxon>Endopterygota</taxon>
        <taxon>Hymenoptera</taxon>
        <taxon>Apocrita</taxon>
        <taxon>Aculeata</taxon>
        <taxon>Formicoidea</taxon>
        <taxon>Formicidae</taxon>
        <taxon>Myrmicinae</taxon>
        <taxon>Pogonomyrmex</taxon>
    </lineage>
</organism>
<accession>A0A8N1S491</accession>
<dbReference type="AlphaFoldDB" id="A0A8N1S491"/>
<dbReference type="InterPro" id="IPR027806">
    <property type="entry name" value="HARBI1_dom"/>
</dbReference>
<evidence type="ECO:0000313" key="4">
    <source>
        <dbReference type="Proteomes" id="UP000504615"/>
    </source>
</evidence>
<name>A0A8N1S491_9HYME</name>
<protein>
    <submittedName>
        <fullName evidence="5">Uncharacterized protein LOC105422236</fullName>
    </submittedName>
</protein>
<evidence type="ECO:0000259" key="3">
    <source>
        <dbReference type="Pfam" id="PF13359"/>
    </source>
</evidence>
<dbReference type="GO" id="GO:0046872">
    <property type="term" value="F:metal ion binding"/>
    <property type="evidence" value="ECO:0007669"/>
    <property type="project" value="UniProtKB-KW"/>
</dbReference>
<evidence type="ECO:0000256" key="2">
    <source>
        <dbReference type="ARBA" id="ARBA00022723"/>
    </source>
</evidence>
<dbReference type="Proteomes" id="UP000504615">
    <property type="component" value="Unplaced"/>
</dbReference>
<dbReference type="RefSeq" id="XP_025072912.1">
    <property type="nucleotide sequence ID" value="XM_025217127.1"/>
</dbReference>